<organism evidence="8 9">
    <name type="scientific">Fusobacterium vincentii ATCC 49256</name>
    <dbReference type="NCBI Taxonomy" id="209882"/>
    <lineage>
        <taxon>Bacteria</taxon>
        <taxon>Fusobacteriati</taxon>
        <taxon>Fusobacteriota</taxon>
        <taxon>Fusobacteriia</taxon>
        <taxon>Fusobacteriales</taxon>
        <taxon>Fusobacteriaceae</taxon>
        <taxon>Fusobacterium</taxon>
    </lineage>
</organism>
<evidence type="ECO:0000259" key="7">
    <source>
        <dbReference type="Pfam" id="PF01432"/>
    </source>
</evidence>
<evidence type="ECO:0000256" key="1">
    <source>
        <dbReference type="ARBA" id="ARBA00022670"/>
    </source>
</evidence>
<dbReference type="Proteomes" id="UP000006454">
    <property type="component" value="Unassembled WGS sequence"/>
</dbReference>
<dbReference type="AlphaFoldDB" id="Q7P3N1"/>
<evidence type="ECO:0000256" key="5">
    <source>
        <dbReference type="ARBA" id="ARBA00023049"/>
    </source>
</evidence>
<keyword evidence="1 6" id="KW-0645">Protease</keyword>
<gene>
    <name evidence="8" type="ORF">FNV0110</name>
</gene>
<evidence type="ECO:0000256" key="6">
    <source>
        <dbReference type="RuleBase" id="RU003435"/>
    </source>
</evidence>
<dbReference type="Pfam" id="PF01432">
    <property type="entry name" value="Peptidase_M3"/>
    <property type="match status" value="1"/>
</dbReference>
<evidence type="ECO:0000313" key="8">
    <source>
        <dbReference type="EMBL" id="EAA23182.1"/>
    </source>
</evidence>
<feature type="domain" description="Peptidase M3A/M3B catalytic" evidence="7">
    <location>
        <begin position="7"/>
        <end position="181"/>
    </location>
</feature>
<protein>
    <submittedName>
        <fullName evidence="8">Oligoendopeptidase F</fullName>
        <ecNumber evidence="8">3.4.24.-</ecNumber>
    </submittedName>
</protein>
<reference evidence="8 9" key="1">
    <citation type="journal article" date="2003" name="Genome Res.">
        <title>Genome analysis of F. nucleatum sub spp vincentii and its comparison with the genome of F. nucleatum ATCC 25586.</title>
        <authorList>
            <person name="Kapatral V."/>
            <person name="Ivanova N."/>
            <person name="Anderson I."/>
            <person name="Reznik G."/>
            <person name="Bhattacharyya A."/>
            <person name="Gardner W.L."/>
            <person name="Mikhailova N."/>
            <person name="Lapidus A."/>
            <person name="Larsen N."/>
            <person name="D'Souza M."/>
            <person name="Walunas T."/>
            <person name="Haselkorn R."/>
            <person name="Overbeek R."/>
            <person name="Kyrpides N."/>
        </authorList>
    </citation>
    <scope>NUCLEOTIDE SEQUENCE [LARGE SCALE GENOMIC DNA]</scope>
    <source>
        <strain evidence="8 9">ATCC 49256</strain>
    </source>
</reference>
<comment type="similarity">
    <text evidence="6">Belongs to the peptidase M3 family.</text>
</comment>
<keyword evidence="2 6" id="KW-0479">Metal-binding</keyword>
<sequence length="195" mass="23170">MSQYQLLPEYIWPTYDAAEIHSMSMEFLTWPWMELFFGKNANKFKYSALKGALTFIPYGVTIDHFQHYVYENPNATPAERRKKYHELELMYKPDIDYDNDFYNSGAFWFSQGHVFWAPFYYIDYTLAQVCAFQYLLKYLDNKEETLKEYITLCKAGGSKSFFDLIEVGKLKNPMNTNILEEIVPKLEELLKNIEV</sequence>
<dbReference type="Gene3D" id="1.10.1370.30">
    <property type="match status" value="1"/>
</dbReference>
<dbReference type="GO" id="GO:0046872">
    <property type="term" value="F:metal ion binding"/>
    <property type="evidence" value="ECO:0007669"/>
    <property type="project" value="UniProtKB-UniRule"/>
</dbReference>
<dbReference type="InterPro" id="IPR001567">
    <property type="entry name" value="Pept_M3A_M3B_dom"/>
</dbReference>
<evidence type="ECO:0000256" key="4">
    <source>
        <dbReference type="ARBA" id="ARBA00022833"/>
    </source>
</evidence>
<dbReference type="GO" id="GO:0004222">
    <property type="term" value="F:metalloendopeptidase activity"/>
    <property type="evidence" value="ECO:0007669"/>
    <property type="project" value="InterPro"/>
</dbReference>
<comment type="cofactor">
    <cofactor evidence="6">
        <name>Zn(2+)</name>
        <dbReference type="ChEBI" id="CHEBI:29105"/>
    </cofactor>
    <text evidence="6">Binds 1 zinc ion.</text>
</comment>
<proteinExistence type="inferred from homology"/>
<dbReference type="EMBL" id="AABF01000203">
    <property type="protein sequence ID" value="EAA23182.1"/>
    <property type="molecule type" value="Genomic_DNA"/>
</dbReference>
<dbReference type="EC" id="3.4.24.-" evidence="8"/>
<evidence type="ECO:0000313" key="9">
    <source>
        <dbReference type="Proteomes" id="UP000006454"/>
    </source>
</evidence>
<evidence type="ECO:0000256" key="3">
    <source>
        <dbReference type="ARBA" id="ARBA00022801"/>
    </source>
</evidence>
<dbReference type="MEROPS" id="M03.010"/>
<evidence type="ECO:0000256" key="2">
    <source>
        <dbReference type="ARBA" id="ARBA00022723"/>
    </source>
</evidence>
<name>Q7P3N1_FUSVC</name>
<keyword evidence="5 6" id="KW-0482">Metalloprotease</keyword>
<keyword evidence="3 6" id="KW-0378">Hydrolase</keyword>
<keyword evidence="4 6" id="KW-0862">Zinc</keyword>
<dbReference type="GO" id="GO:0006508">
    <property type="term" value="P:proteolysis"/>
    <property type="evidence" value="ECO:0007669"/>
    <property type="project" value="UniProtKB-KW"/>
</dbReference>
<comment type="caution">
    <text evidence="8">The sequence shown here is derived from an EMBL/GenBank/DDBJ whole genome shotgun (WGS) entry which is preliminary data.</text>
</comment>
<dbReference type="SUPFAM" id="SSF55486">
    <property type="entry name" value="Metalloproteases ('zincins'), catalytic domain"/>
    <property type="match status" value="1"/>
</dbReference>
<accession>Q7P3N1</accession>